<dbReference type="Pfam" id="PF04127">
    <property type="entry name" value="DFP"/>
    <property type="match status" value="1"/>
</dbReference>
<gene>
    <name evidence="2" type="primary">coaB</name>
    <name evidence="2" type="ORF">MAMT_01382</name>
</gene>
<dbReference type="SUPFAM" id="SSF102645">
    <property type="entry name" value="CoaB-like"/>
    <property type="match status" value="1"/>
</dbReference>
<dbReference type="Proteomes" id="UP000334923">
    <property type="component" value="Unassembled WGS sequence"/>
</dbReference>
<evidence type="ECO:0000259" key="1">
    <source>
        <dbReference type="Pfam" id="PF04127"/>
    </source>
</evidence>
<dbReference type="EMBL" id="CABFVA020000073">
    <property type="protein sequence ID" value="VVM06724.1"/>
    <property type="molecule type" value="Genomic_DNA"/>
</dbReference>
<accession>A0A5E6MMT2</accession>
<dbReference type="InterPro" id="IPR007085">
    <property type="entry name" value="DNA/pantothenate-metab_flavo_C"/>
</dbReference>
<dbReference type="EC" id="6.3.2.5" evidence="2"/>
<keyword evidence="2" id="KW-0436">Ligase</keyword>
<name>A0A5E6MMT2_9BACT</name>
<reference evidence="2 3" key="1">
    <citation type="submission" date="2019-09" db="EMBL/GenBank/DDBJ databases">
        <authorList>
            <person name="Cremers G."/>
        </authorList>
    </citation>
    <scope>NUCLEOTIDE SEQUENCE [LARGE SCALE GENOMIC DNA]</scope>
    <source>
        <strain evidence="2">4A</strain>
    </source>
</reference>
<evidence type="ECO:0000313" key="2">
    <source>
        <dbReference type="EMBL" id="VVM06724.1"/>
    </source>
</evidence>
<keyword evidence="3" id="KW-1185">Reference proteome</keyword>
<sequence>MAAFDPSARRGLAKNIPSPLHEGRLPLAQDSFRRIGEIVRIVVTCGPSSEPLDRVRRLTNVSTGSLGLFLSSVFADAGHEVCCFRGTGASAYVSAPAFPIVPFTTAEDLARELKILAQGRPIDALFHAAALSDFRVGIIQDQAGRPLRSGKIPSDASCLLTLVPAPKLLPKLRELFAHAFLAGWKFEVEGDRAAAIARGERQMVDARTDLCVVNGPAYGTGFGLLARSGALLAAEDRESLAKLLLAQLVRWDQEQARRGRPPCSDASP</sequence>
<proteinExistence type="predicted"/>
<dbReference type="GO" id="GO:0004632">
    <property type="term" value="F:phosphopantothenate--cysteine ligase activity"/>
    <property type="evidence" value="ECO:0007669"/>
    <property type="project" value="UniProtKB-EC"/>
</dbReference>
<organism evidence="2 3">
    <name type="scientific">Methylacidimicrobium tartarophylax</name>
    <dbReference type="NCBI Taxonomy" id="1041768"/>
    <lineage>
        <taxon>Bacteria</taxon>
        <taxon>Pseudomonadati</taxon>
        <taxon>Verrucomicrobiota</taxon>
        <taxon>Methylacidimicrobium</taxon>
    </lineage>
</organism>
<feature type="domain" description="DNA/pantothenate metabolism flavoprotein C-terminal" evidence="1">
    <location>
        <begin position="40"/>
        <end position="236"/>
    </location>
</feature>
<evidence type="ECO:0000313" key="3">
    <source>
        <dbReference type="Proteomes" id="UP000334923"/>
    </source>
</evidence>
<dbReference type="Gene3D" id="3.40.50.10300">
    <property type="entry name" value="CoaB-like"/>
    <property type="match status" value="1"/>
</dbReference>
<protein>
    <submittedName>
        <fullName evidence="2">Phosphopantothenate---cysteine ligase (CTP)</fullName>
        <ecNumber evidence="2">6.3.2.5</ecNumber>
    </submittedName>
</protein>
<dbReference type="OrthoDB" id="9802554at2"/>
<dbReference type="AlphaFoldDB" id="A0A5E6MMT2"/>
<dbReference type="GO" id="GO:0015937">
    <property type="term" value="P:coenzyme A biosynthetic process"/>
    <property type="evidence" value="ECO:0007669"/>
    <property type="project" value="UniProtKB-ARBA"/>
</dbReference>
<dbReference type="InterPro" id="IPR035929">
    <property type="entry name" value="CoaB-like_sf"/>
</dbReference>